<feature type="active site" description="Charge relay system" evidence="5">
    <location>
        <position position="417"/>
    </location>
</feature>
<dbReference type="Gene3D" id="3.40.50.200">
    <property type="entry name" value="Peptidase S8/S53 domain"/>
    <property type="match status" value="1"/>
</dbReference>
<dbReference type="InterPro" id="IPR050131">
    <property type="entry name" value="Peptidase_S8_subtilisin-like"/>
</dbReference>
<evidence type="ECO:0000256" key="3">
    <source>
        <dbReference type="ARBA" id="ARBA00022801"/>
    </source>
</evidence>
<evidence type="ECO:0000256" key="2">
    <source>
        <dbReference type="ARBA" id="ARBA00022670"/>
    </source>
</evidence>
<reference evidence="7 8" key="1">
    <citation type="submission" date="2020-05" db="EMBL/GenBank/DDBJ databases">
        <title>Identification and distribution of gene clusters putatively required for synthesis of sphingolipid metabolism inhibitors in phylogenetically diverse species of the filamentous fungus Fusarium.</title>
        <authorList>
            <person name="Kim H.-S."/>
            <person name="Busman M."/>
            <person name="Brown D.W."/>
            <person name="Divon H."/>
            <person name="Uhlig S."/>
            <person name="Proctor R.H."/>
        </authorList>
    </citation>
    <scope>NUCLEOTIDE SEQUENCE [LARGE SCALE GENOMIC DNA]</scope>
    <source>
        <strain evidence="7 8">NRRL 25211</strain>
    </source>
</reference>
<dbReference type="GO" id="GO:0004252">
    <property type="term" value="F:serine-type endopeptidase activity"/>
    <property type="evidence" value="ECO:0007669"/>
    <property type="project" value="UniProtKB-UniRule"/>
</dbReference>
<keyword evidence="8" id="KW-1185">Reference proteome</keyword>
<dbReference type="PROSITE" id="PS51892">
    <property type="entry name" value="SUBTILASE"/>
    <property type="match status" value="1"/>
</dbReference>
<gene>
    <name evidence="7" type="ORF">FPANT_6859</name>
</gene>
<dbReference type="InterPro" id="IPR015500">
    <property type="entry name" value="Peptidase_S8_subtilisin-rel"/>
</dbReference>
<feature type="active site" description="Charge relay system" evidence="5">
    <location>
        <position position="389"/>
    </location>
</feature>
<sequence length="640" mass="72412">MSTLHPTRLEKDDAKKVFDELEKEILSFSGQIFQSELPLDSSQATFTVSERVDAGPDSFPEEVVICPEACLHEFTISKPKAFKCRCCCVGEPHTDNLTYRHSKEVETFAKHLSSHWSTLSSEPGLFEPKMTEMTQNDWGFPSDKVQKVEIHSFNTTTLLPEKSNPKVKQFGILQSPYPEKNAGQRFPPSVLPQSHFCILLSRLKKDDCEVRDTQIYHETNPHGRLVVTLKKAIVHQVMASRQHGNDCDIDFHFGERGDAQLFTAYLKAAQDRLREMFVHGPMENEQILDSRLFEPDSGIRAQALIPAEDDSKTKCRRYLKKGLSKSLQDVGVWISDYDANGKSIVSKMSWEEFTRRGTRSQNLRATFSERPMRSDRTDRHERVKIAIIDSGLHDRERGRYEAKYKDFTGIPTNDSWHGTCCAWIIRGIYEEARLYIARIFENNHVDEIEGPLRMAKAIHWAIEPPCSVDIISISAGFRNYSKELCEAVTRARAAGVLVVAAASNWRNTRGVAYPAFHSKDAMCIYSTNTGNQSSSFNPEPHDPAQNFAILGEGFQHPDQSRNEQMSGTSMATAVAVGLAASILDFSRQEDNKDLIPRAQDVGNLRYVSPHELLPKSHGVSRAADRERIRFVLSRAMEKAK</sequence>
<dbReference type="InterPro" id="IPR000209">
    <property type="entry name" value="Peptidase_S8/S53_dom"/>
</dbReference>
<keyword evidence="3 5" id="KW-0378">Hydrolase</keyword>
<comment type="similarity">
    <text evidence="1 5">Belongs to the peptidase S8 family.</text>
</comment>
<dbReference type="PANTHER" id="PTHR43806:SF11">
    <property type="entry name" value="CEREVISIN-RELATED"/>
    <property type="match status" value="1"/>
</dbReference>
<dbReference type="PRINTS" id="PR00723">
    <property type="entry name" value="SUBTILISIN"/>
</dbReference>
<dbReference type="InterPro" id="IPR036852">
    <property type="entry name" value="Peptidase_S8/S53_dom_sf"/>
</dbReference>
<protein>
    <recommendedName>
        <fullName evidence="6">Peptidase S8/S53 domain-containing protein</fullName>
    </recommendedName>
</protein>
<dbReference type="GO" id="GO:0006508">
    <property type="term" value="P:proteolysis"/>
    <property type="evidence" value="ECO:0007669"/>
    <property type="project" value="UniProtKB-KW"/>
</dbReference>
<evidence type="ECO:0000256" key="1">
    <source>
        <dbReference type="ARBA" id="ARBA00011073"/>
    </source>
</evidence>
<dbReference type="Pfam" id="PF00082">
    <property type="entry name" value="Peptidase_S8"/>
    <property type="match status" value="1"/>
</dbReference>
<comment type="caution">
    <text evidence="7">The sequence shown here is derived from an EMBL/GenBank/DDBJ whole genome shotgun (WGS) entry which is preliminary data.</text>
</comment>
<organism evidence="7 8">
    <name type="scientific">Fusarium pseudoanthophilum</name>
    <dbReference type="NCBI Taxonomy" id="48495"/>
    <lineage>
        <taxon>Eukaryota</taxon>
        <taxon>Fungi</taxon>
        <taxon>Dikarya</taxon>
        <taxon>Ascomycota</taxon>
        <taxon>Pezizomycotina</taxon>
        <taxon>Sordariomycetes</taxon>
        <taxon>Hypocreomycetidae</taxon>
        <taxon>Hypocreales</taxon>
        <taxon>Nectriaceae</taxon>
        <taxon>Fusarium</taxon>
        <taxon>Fusarium fujikuroi species complex</taxon>
    </lineage>
</organism>
<evidence type="ECO:0000313" key="7">
    <source>
        <dbReference type="EMBL" id="KAF5587514.1"/>
    </source>
</evidence>
<name>A0A8H5P2M0_9HYPO</name>
<evidence type="ECO:0000259" key="6">
    <source>
        <dbReference type="Pfam" id="PF00082"/>
    </source>
</evidence>
<evidence type="ECO:0000256" key="4">
    <source>
        <dbReference type="ARBA" id="ARBA00022825"/>
    </source>
</evidence>
<dbReference type="CDD" id="cd00306">
    <property type="entry name" value="Peptidases_S8_S53"/>
    <property type="match status" value="1"/>
</dbReference>
<dbReference type="EMBL" id="JAAOAR010000330">
    <property type="protein sequence ID" value="KAF5587514.1"/>
    <property type="molecule type" value="Genomic_DNA"/>
</dbReference>
<keyword evidence="2 5" id="KW-0645">Protease</keyword>
<feature type="active site" description="Charge relay system" evidence="5">
    <location>
        <position position="569"/>
    </location>
</feature>
<dbReference type="AlphaFoldDB" id="A0A8H5P2M0"/>
<proteinExistence type="inferred from homology"/>
<evidence type="ECO:0000256" key="5">
    <source>
        <dbReference type="PROSITE-ProRule" id="PRU01240"/>
    </source>
</evidence>
<keyword evidence="4 5" id="KW-0720">Serine protease</keyword>
<dbReference type="PANTHER" id="PTHR43806">
    <property type="entry name" value="PEPTIDASE S8"/>
    <property type="match status" value="1"/>
</dbReference>
<dbReference type="SUPFAM" id="SSF52743">
    <property type="entry name" value="Subtilisin-like"/>
    <property type="match status" value="1"/>
</dbReference>
<accession>A0A8H5P2M0</accession>
<evidence type="ECO:0000313" key="8">
    <source>
        <dbReference type="Proteomes" id="UP000544095"/>
    </source>
</evidence>
<feature type="domain" description="Peptidase S8/S53" evidence="6">
    <location>
        <begin position="383"/>
        <end position="584"/>
    </location>
</feature>
<dbReference type="Proteomes" id="UP000544095">
    <property type="component" value="Unassembled WGS sequence"/>
</dbReference>